<dbReference type="AlphaFoldDB" id="A0A4Z0YPM3"/>
<name>A0A4Z0YPM3_9PEZI</name>
<dbReference type="STRING" id="37992.A0A4Z0YPM3"/>
<comment type="caution">
    <text evidence="2">The sequence shown here is derived from an EMBL/GenBank/DDBJ whole genome shotgun (WGS) entry which is preliminary data.</text>
</comment>
<dbReference type="Gene3D" id="3.30.70.100">
    <property type="match status" value="1"/>
</dbReference>
<feature type="domain" description="Stress-response A/B barrel" evidence="1">
    <location>
        <begin position="3"/>
        <end position="99"/>
    </location>
</feature>
<evidence type="ECO:0000259" key="1">
    <source>
        <dbReference type="PROSITE" id="PS51502"/>
    </source>
</evidence>
<protein>
    <recommendedName>
        <fullName evidence="1">Stress-response A/B barrel domain-containing protein</fullName>
    </recommendedName>
</protein>
<dbReference type="InterPro" id="IPR013097">
    <property type="entry name" value="Dabb"/>
</dbReference>
<accession>A0A4Z0YPM3</accession>
<dbReference type="Proteomes" id="UP000297716">
    <property type="component" value="Unassembled WGS sequence"/>
</dbReference>
<evidence type="ECO:0000313" key="2">
    <source>
        <dbReference type="EMBL" id="TGJ81381.1"/>
    </source>
</evidence>
<dbReference type="PANTHER" id="PTHR37832:SF1">
    <property type="entry name" value="STRESS-RESPONSE A_B BARREL DOMAIN-CONTAINING PROTEIN"/>
    <property type="match status" value="1"/>
</dbReference>
<dbReference type="SMART" id="SM00886">
    <property type="entry name" value="Dabb"/>
    <property type="match status" value="1"/>
</dbReference>
<dbReference type="PROSITE" id="PS51502">
    <property type="entry name" value="S_R_A_B_BARREL"/>
    <property type="match status" value="1"/>
</dbReference>
<dbReference type="EMBL" id="SKBN01000171">
    <property type="protein sequence ID" value="TGJ81381.1"/>
    <property type="molecule type" value="Genomic_DNA"/>
</dbReference>
<evidence type="ECO:0000313" key="3">
    <source>
        <dbReference type="Proteomes" id="UP000297716"/>
    </source>
</evidence>
<dbReference type="InterPro" id="IPR011008">
    <property type="entry name" value="Dimeric_a/b-barrel"/>
</dbReference>
<dbReference type="Pfam" id="PF07876">
    <property type="entry name" value="Dabb"/>
    <property type="match status" value="1"/>
</dbReference>
<organism evidence="2 3">
    <name type="scientific">Xylaria hypoxylon</name>
    <dbReference type="NCBI Taxonomy" id="37992"/>
    <lineage>
        <taxon>Eukaryota</taxon>
        <taxon>Fungi</taxon>
        <taxon>Dikarya</taxon>
        <taxon>Ascomycota</taxon>
        <taxon>Pezizomycotina</taxon>
        <taxon>Sordariomycetes</taxon>
        <taxon>Xylariomycetidae</taxon>
        <taxon>Xylariales</taxon>
        <taxon>Xylariaceae</taxon>
        <taxon>Xylaria</taxon>
    </lineage>
</organism>
<reference evidence="2 3" key="1">
    <citation type="submission" date="2019-03" db="EMBL/GenBank/DDBJ databases">
        <title>Draft genome sequence of Xylaria hypoxylon DSM 108379, a ubiquitous saprotrophic-parasitic fungi on hardwood.</title>
        <authorList>
            <person name="Buettner E."/>
            <person name="Leonhardt S."/>
            <person name="Gebauer A.M."/>
            <person name="Liers C."/>
            <person name="Hofrichter M."/>
            <person name="Kellner H."/>
        </authorList>
    </citation>
    <scope>NUCLEOTIDE SEQUENCE [LARGE SCALE GENOMIC DNA]</scope>
    <source>
        <strain evidence="2 3">DSM 108379</strain>
    </source>
</reference>
<sequence length="103" mass="10973">MPVNHVALFKLRPDVSQSALAQWTAIGHAMVGKIPGLIKIDTNTPLPGTEARAQGYGLGAVAVFEKPEDLQVFATHPAHMELLKAGKDICAAPPLVYEFESPA</sequence>
<gene>
    <name evidence="2" type="ORF">E0Z10_g7385</name>
</gene>
<dbReference type="PANTHER" id="PTHR37832">
    <property type="entry name" value="BLL2683 PROTEIN"/>
    <property type="match status" value="1"/>
</dbReference>
<dbReference type="OrthoDB" id="42919at2759"/>
<proteinExistence type="predicted"/>
<dbReference type="SUPFAM" id="SSF54909">
    <property type="entry name" value="Dimeric alpha+beta barrel"/>
    <property type="match status" value="1"/>
</dbReference>
<keyword evidence="3" id="KW-1185">Reference proteome</keyword>